<protein>
    <recommendedName>
        <fullName evidence="3">Immunoglobulin V-set domain-containing protein</fullName>
    </recommendedName>
</protein>
<feature type="non-terminal residue" evidence="1">
    <location>
        <position position="1"/>
    </location>
</feature>
<organism evidence="1 2">
    <name type="scientific">Corvus brachyrhynchos</name>
    <name type="common">American crow</name>
    <dbReference type="NCBI Taxonomy" id="85066"/>
    <lineage>
        <taxon>Eukaryota</taxon>
        <taxon>Metazoa</taxon>
        <taxon>Chordata</taxon>
        <taxon>Craniata</taxon>
        <taxon>Vertebrata</taxon>
        <taxon>Euteleostomi</taxon>
        <taxon>Archelosauria</taxon>
        <taxon>Archosauria</taxon>
        <taxon>Dinosauria</taxon>
        <taxon>Saurischia</taxon>
        <taxon>Theropoda</taxon>
        <taxon>Coelurosauria</taxon>
        <taxon>Aves</taxon>
        <taxon>Neognathae</taxon>
        <taxon>Neoaves</taxon>
        <taxon>Telluraves</taxon>
        <taxon>Australaves</taxon>
        <taxon>Passeriformes</taxon>
        <taxon>Corvoidea</taxon>
        <taxon>Corvidae</taxon>
        <taxon>Corvus</taxon>
    </lineage>
</organism>
<gene>
    <name evidence="1" type="ORF">N302_12169</name>
</gene>
<dbReference type="Gene3D" id="2.60.40.10">
    <property type="entry name" value="Immunoglobulins"/>
    <property type="match status" value="1"/>
</dbReference>
<evidence type="ECO:0000313" key="1">
    <source>
        <dbReference type="EMBL" id="KFO54775.1"/>
    </source>
</evidence>
<name>A0A091EYP5_CORBR</name>
<dbReference type="STRING" id="85066.A0A091EYP5"/>
<reference evidence="1 2" key="1">
    <citation type="submission" date="2014-04" db="EMBL/GenBank/DDBJ databases">
        <title>Genome evolution of avian class.</title>
        <authorList>
            <person name="Zhang G."/>
            <person name="Li C."/>
        </authorList>
    </citation>
    <scope>NUCLEOTIDE SEQUENCE [LARGE SCALE GENOMIC DNA]</scope>
    <source>
        <strain evidence="1">BGI_N302</strain>
    </source>
</reference>
<dbReference type="SUPFAM" id="SSF48726">
    <property type="entry name" value="Immunoglobulin"/>
    <property type="match status" value="1"/>
</dbReference>
<evidence type="ECO:0008006" key="3">
    <source>
        <dbReference type="Google" id="ProtNLM"/>
    </source>
</evidence>
<dbReference type="AlphaFoldDB" id="A0A091EYP5"/>
<accession>A0A091EYP5</accession>
<dbReference type="Proteomes" id="UP000052976">
    <property type="component" value="Unassembled WGS sequence"/>
</dbReference>
<evidence type="ECO:0000313" key="2">
    <source>
        <dbReference type="Proteomes" id="UP000052976"/>
    </source>
</evidence>
<dbReference type="InterPro" id="IPR036179">
    <property type="entry name" value="Ig-like_dom_sf"/>
</dbReference>
<proteinExistence type="predicted"/>
<feature type="non-terminal residue" evidence="1">
    <location>
        <position position="36"/>
    </location>
</feature>
<dbReference type="EMBL" id="KK718171">
    <property type="protein sequence ID" value="KFO54775.1"/>
    <property type="molecule type" value="Genomic_DNA"/>
</dbReference>
<dbReference type="InterPro" id="IPR013783">
    <property type="entry name" value="Ig-like_fold"/>
</dbReference>
<sequence length="36" mass="4210">RGRFSIRDDRTRRAFTVTVHGLSKRDKGTFRCGVRT</sequence>
<keyword evidence="2" id="KW-1185">Reference proteome</keyword>